<dbReference type="AlphaFoldDB" id="A0A8K0PA74"/>
<dbReference type="SUPFAM" id="SSF52129">
    <property type="entry name" value="Caspase-like"/>
    <property type="match status" value="1"/>
</dbReference>
<evidence type="ECO:0000256" key="2">
    <source>
        <dbReference type="RuleBase" id="RU003971"/>
    </source>
</evidence>
<dbReference type="PROSITE" id="PS50208">
    <property type="entry name" value="CASPASE_P20"/>
    <property type="match status" value="1"/>
</dbReference>
<comment type="similarity">
    <text evidence="1 2">Belongs to the peptidase C14A family.</text>
</comment>
<dbReference type="InterPro" id="IPR002138">
    <property type="entry name" value="Pept_C14_p10"/>
</dbReference>
<dbReference type="Gene3D" id="3.40.50.1460">
    <property type="match status" value="1"/>
</dbReference>
<dbReference type="GO" id="GO:0006915">
    <property type="term" value="P:apoptotic process"/>
    <property type="evidence" value="ECO:0007669"/>
    <property type="project" value="TreeGrafter"/>
</dbReference>
<dbReference type="PRINTS" id="PR00376">
    <property type="entry name" value="IL1BCENZYME"/>
</dbReference>
<keyword evidence="6" id="KW-1185">Reference proteome</keyword>
<evidence type="ECO:0000313" key="6">
    <source>
        <dbReference type="Proteomes" id="UP000792457"/>
    </source>
</evidence>
<evidence type="ECO:0000313" key="5">
    <source>
        <dbReference type="EMBL" id="KAG8238837.1"/>
    </source>
</evidence>
<gene>
    <name evidence="5" type="ORF">J437_LFUL018471</name>
</gene>
<evidence type="ECO:0000259" key="4">
    <source>
        <dbReference type="PROSITE" id="PS50208"/>
    </source>
</evidence>
<evidence type="ECO:0008006" key="7">
    <source>
        <dbReference type="Google" id="ProtNLM"/>
    </source>
</evidence>
<evidence type="ECO:0000256" key="1">
    <source>
        <dbReference type="ARBA" id="ARBA00010134"/>
    </source>
</evidence>
<dbReference type="InterPro" id="IPR015917">
    <property type="entry name" value="Pept_C14A"/>
</dbReference>
<accession>A0A8K0PA74</accession>
<comment type="caution">
    <text evidence="5">The sequence shown here is derived from an EMBL/GenBank/DDBJ whole genome shotgun (WGS) entry which is preliminary data.</text>
</comment>
<dbReference type="GO" id="GO:0043525">
    <property type="term" value="P:positive regulation of neuron apoptotic process"/>
    <property type="evidence" value="ECO:0007669"/>
    <property type="project" value="TreeGrafter"/>
</dbReference>
<dbReference type="InterPro" id="IPR001309">
    <property type="entry name" value="Pept_C14_p20"/>
</dbReference>
<reference evidence="5" key="2">
    <citation type="submission" date="2017-10" db="EMBL/GenBank/DDBJ databases">
        <title>Ladona fulva Genome sequencing and assembly.</title>
        <authorList>
            <person name="Murali S."/>
            <person name="Richards S."/>
            <person name="Bandaranaike D."/>
            <person name="Bellair M."/>
            <person name="Blankenburg K."/>
            <person name="Chao H."/>
            <person name="Dinh H."/>
            <person name="Doddapaneni H."/>
            <person name="Dugan-Rocha S."/>
            <person name="Elkadiri S."/>
            <person name="Gnanaolivu R."/>
            <person name="Hernandez B."/>
            <person name="Skinner E."/>
            <person name="Javaid M."/>
            <person name="Lee S."/>
            <person name="Li M."/>
            <person name="Ming W."/>
            <person name="Munidasa M."/>
            <person name="Muniz J."/>
            <person name="Nguyen L."/>
            <person name="Hughes D."/>
            <person name="Osuji N."/>
            <person name="Pu L.-L."/>
            <person name="Puazo M."/>
            <person name="Qu C."/>
            <person name="Quiroz J."/>
            <person name="Raj R."/>
            <person name="Weissenberger G."/>
            <person name="Xin Y."/>
            <person name="Zou X."/>
            <person name="Han Y."/>
            <person name="Worley K."/>
            <person name="Muzny D."/>
            <person name="Gibbs R."/>
        </authorList>
    </citation>
    <scope>NUCLEOTIDE SEQUENCE</scope>
    <source>
        <strain evidence="5">Sampled in the wild</strain>
    </source>
</reference>
<evidence type="ECO:0000259" key="3">
    <source>
        <dbReference type="PROSITE" id="PS50207"/>
    </source>
</evidence>
<dbReference type="GO" id="GO:0004197">
    <property type="term" value="F:cysteine-type endopeptidase activity"/>
    <property type="evidence" value="ECO:0007669"/>
    <property type="project" value="InterPro"/>
</dbReference>
<dbReference type="PANTHER" id="PTHR10454:SF232">
    <property type="entry name" value="AT03047P-RELATED"/>
    <property type="match status" value="1"/>
</dbReference>
<dbReference type="OrthoDB" id="6116485at2759"/>
<dbReference type="Pfam" id="PF00656">
    <property type="entry name" value="Peptidase_C14"/>
    <property type="match status" value="1"/>
</dbReference>
<name>A0A8K0PA74_LADFU</name>
<proteinExistence type="inferred from homology"/>
<dbReference type="GO" id="GO:0006508">
    <property type="term" value="P:proteolysis"/>
    <property type="evidence" value="ECO:0007669"/>
    <property type="project" value="InterPro"/>
</dbReference>
<dbReference type="Proteomes" id="UP000792457">
    <property type="component" value="Unassembled WGS sequence"/>
</dbReference>
<dbReference type="PROSITE" id="PS50207">
    <property type="entry name" value="CASPASE_P10"/>
    <property type="match status" value="1"/>
</dbReference>
<dbReference type="GO" id="GO:0005737">
    <property type="term" value="C:cytoplasm"/>
    <property type="evidence" value="ECO:0007669"/>
    <property type="project" value="TreeGrafter"/>
</dbReference>
<feature type="domain" description="Caspase family p10" evidence="3">
    <location>
        <begin position="172"/>
        <end position="259"/>
    </location>
</feature>
<dbReference type="SMART" id="SM00115">
    <property type="entry name" value="CASc"/>
    <property type="match status" value="1"/>
</dbReference>
<sequence>MICSRSPGNDQQKEEDLERLCVYKMDHPGRGVALIFNHENFEDKSLMRRDGAEKDGQNISETLENFGFDVRYYKDLKSNEIEEKLSKVAKEDHSDRDCLLVAIMTYGEGDGSLHAFNSTYKEEKVWGYFVTEKVPSLGGKPKIFLFQACPVQRLESEDVDSIDSPNLRTLIIPSHADFLKIYSSEGSNSLPDSKSDSSFLLCFCKELQEYGSKADFISILTKTLNIVKTTFPLDSKGPKSFRRMPIVTSTLTRRLFLMPKSHIPCSYGER</sequence>
<dbReference type="InterPro" id="IPR002398">
    <property type="entry name" value="Pept_C14"/>
</dbReference>
<dbReference type="InterPro" id="IPR029030">
    <property type="entry name" value="Caspase-like_dom_sf"/>
</dbReference>
<reference evidence="5" key="1">
    <citation type="submission" date="2013-04" db="EMBL/GenBank/DDBJ databases">
        <authorList>
            <person name="Qu J."/>
            <person name="Murali S.C."/>
            <person name="Bandaranaike D."/>
            <person name="Bellair M."/>
            <person name="Blankenburg K."/>
            <person name="Chao H."/>
            <person name="Dinh H."/>
            <person name="Doddapaneni H."/>
            <person name="Downs B."/>
            <person name="Dugan-Rocha S."/>
            <person name="Elkadiri S."/>
            <person name="Gnanaolivu R.D."/>
            <person name="Hernandez B."/>
            <person name="Javaid M."/>
            <person name="Jayaseelan J.C."/>
            <person name="Lee S."/>
            <person name="Li M."/>
            <person name="Ming W."/>
            <person name="Munidasa M."/>
            <person name="Muniz J."/>
            <person name="Nguyen L."/>
            <person name="Ongeri F."/>
            <person name="Osuji N."/>
            <person name="Pu L.-L."/>
            <person name="Puazo M."/>
            <person name="Qu C."/>
            <person name="Quiroz J."/>
            <person name="Raj R."/>
            <person name="Weissenberger G."/>
            <person name="Xin Y."/>
            <person name="Zou X."/>
            <person name="Han Y."/>
            <person name="Richards S."/>
            <person name="Worley K."/>
            <person name="Muzny D."/>
            <person name="Gibbs R."/>
        </authorList>
    </citation>
    <scope>NUCLEOTIDE SEQUENCE</scope>
    <source>
        <strain evidence="5">Sampled in the wild</strain>
    </source>
</reference>
<dbReference type="PANTHER" id="PTHR10454">
    <property type="entry name" value="CASPASE"/>
    <property type="match status" value="1"/>
</dbReference>
<protein>
    <recommendedName>
        <fullName evidence="7">Caspase-3</fullName>
    </recommendedName>
</protein>
<organism evidence="5 6">
    <name type="scientific">Ladona fulva</name>
    <name type="common">Scarce chaser dragonfly</name>
    <name type="synonym">Libellula fulva</name>
    <dbReference type="NCBI Taxonomy" id="123851"/>
    <lineage>
        <taxon>Eukaryota</taxon>
        <taxon>Metazoa</taxon>
        <taxon>Ecdysozoa</taxon>
        <taxon>Arthropoda</taxon>
        <taxon>Hexapoda</taxon>
        <taxon>Insecta</taxon>
        <taxon>Pterygota</taxon>
        <taxon>Palaeoptera</taxon>
        <taxon>Odonata</taxon>
        <taxon>Epiprocta</taxon>
        <taxon>Anisoptera</taxon>
        <taxon>Libelluloidea</taxon>
        <taxon>Libellulidae</taxon>
        <taxon>Ladona</taxon>
    </lineage>
</organism>
<dbReference type="InterPro" id="IPR011600">
    <property type="entry name" value="Pept_C14_caspase"/>
</dbReference>
<feature type="domain" description="Caspase family p20" evidence="4">
    <location>
        <begin position="29"/>
        <end position="149"/>
    </location>
</feature>
<dbReference type="EMBL" id="KZ309448">
    <property type="protein sequence ID" value="KAG8238837.1"/>
    <property type="molecule type" value="Genomic_DNA"/>
</dbReference>